<feature type="region of interest" description="Disordered" evidence="1">
    <location>
        <begin position="1"/>
        <end position="22"/>
    </location>
</feature>
<sequence length="132" mass="15098">MGESTPTPLWPENLDEDGAPEDTPKLILEQAGRELGDRTAGKVVGELQTRSTGDKLEHSFYLRSTEVDYRYFMFKVRHVITGFPVEIIFSSDAPFMQCSNQEAFEAELRRLFSDTQTRQIVNRLRNLAREVG</sequence>
<evidence type="ECO:0000313" key="3">
    <source>
        <dbReference type="Proteomes" id="UP000031599"/>
    </source>
</evidence>
<dbReference type="EMBL" id="JMCC02000090">
    <property type="protein sequence ID" value="KIG13663.1"/>
    <property type="molecule type" value="Genomic_DNA"/>
</dbReference>
<evidence type="ECO:0000313" key="2">
    <source>
        <dbReference type="EMBL" id="KIG13663.1"/>
    </source>
</evidence>
<protein>
    <submittedName>
        <fullName evidence="2">Uncharacterized protein</fullName>
    </submittedName>
</protein>
<dbReference type="Proteomes" id="UP000031599">
    <property type="component" value="Unassembled WGS sequence"/>
</dbReference>
<gene>
    <name evidence="2" type="ORF">DB30_07871</name>
</gene>
<dbReference type="RefSeq" id="WP_052555304.1">
    <property type="nucleotide sequence ID" value="NZ_JMCC02000090.1"/>
</dbReference>
<comment type="caution">
    <text evidence="2">The sequence shown here is derived from an EMBL/GenBank/DDBJ whole genome shotgun (WGS) entry which is preliminary data.</text>
</comment>
<proteinExistence type="predicted"/>
<name>A0A0C1ZRN4_9BACT</name>
<organism evidence="2 3">
    <name type="scientific">Enhygromyxa salina</name>
    <dbReference type="NCBI Taxonomy" id="215803"/>
    <lineage>
        <taxon>Bacteria</taxon>
        <taxon>Pseudomonadati</taxon>
        <taxon>Myxococcota</taxon>
        <taxon>Polyangia</taxon>
        <taxon>Nannocystales</taxon>
        <taxon>Nannocystaceae</taxon>
        <taxon>Enhygromyxa</taxon>
    </lineage>
</organism>
<reference evidence="2 3" key="1">
    <citation type="submission" date="2014-12" db="EMBL/GenBank/DDBJ databases">
        <title>Genome assembly of Enhygromyxa salina DSM 15201.</title>
        <authorList>
            <person name="Sharma G."/>
            <person name="Subramanian S."/>
        </authorList>
    </citation>
    <scope>NUCLEOTIDE SEQUENCE [LARGE SCALE GENOMIC DNA]</scope>
    <source>
        <strain evidence="2 3">DSM 15201</strain>
    </source>
</reference>
<evidence type="ECO:0000256" key="1">
    <source>
        <dbReference type="SAM" id="MobiDB-lite"/>
    </source>
</evidence>
<accession>A0A0C1ZRN4</accession>
<dbReference type="AlphaFoldDB" id="A0A0C1ZRN4"/>